<evidence type="ECO:0000256" key="2">
    <source>
        <dbReference type="SAM" id="Coils"/>
    </source>
</evidence>
<gene>
    <name evidence="5" type="ORF">CEG18_08415</name>
</gene>
<evidence type="ECO:0000259" key="4">
    <source>
        <dbReference type="PROSITE" id="PS51832"/>
    </source>
</evidence>
<accession>A0A246F9B8</accession>
<name>A0A246F9B8_PSENT</name>
<dbReference type="CDD" id="cd19920">
    <property type="entry name" value="REC_PA4781-like"/>
    <property type="match status" value="1"/>
</dbReference>
<dbReference type="PROSITE" id="PS51832">
    <property type="entry name" value="HD_GYP"/>
    <property type="match status" value="1"/>
</dbReference>
<dbReference type="SUPFAM" id="SSF109604">
    <property type="entry name" value="HD-domain/PDEase-like"/>
    <property type="match status" value="1"/>
</dbReference>
<dbReference type="PANTHER" id="PTHR45228:SF5">
    <property type="entry name" value="CYCLIC DI-GMP PHOSPHODIESTERASE VC_1348-RELATED"/>
    <property type="match status" value="1"/>
</dbReference>
<dbReference type="SUPFAM" id="SSF52172">
    <property type="entry name" value="CheY-like"/>
    <property type="match status" value="1"/>
</dbReference>
<dbReference type="SMART" id="SM00448">
    <property type="entry name" value="REC"/>
    <property type="match status" value="1"/>
</dbReference>
<dbReference type="InterPro" id="IPR052020">
    <property type="entry name" value="Cyclic_di-GMP/3'3'-cGAMP_PDE"/>
</dbReference>
<dbReference type="CDD" id="cd00077">
    <property type="entry name" value="HDc"/>
    <property type="match status" value="1"/>
</dbReference>
<reference evidence="5 6" key="1">
    <citation type="submission" date="2017-06" db="EMBL/GenBank/DDBJ databases">
        <title>Draft genome of Pseudomonas nitroreducens DF05.</title>
        <authorList>
            <person name="Iyer R."/>
        </authorList>
    </citation>
    <scope>NUCLEOTIDE SEQUENCE [LARGE SCALE GENOMIC DNA]</scope>
    <source>
        <strain evidence="5 6">DF05</strain>
    </source>
</reference>
<feature type="domain" description="HD-GYP" evidence="4">
    <location>
        <begin position="154"/>
        <end position="365"/>
    </location>
</feature>
<feature type="coiled-coil region" evidence="2">
    <location>
        <begin position="133"/>
        <end position="160"/>
    </location>
</feature>
<dbReference type="Pfam" id="PF13487">
    <property type="entry name" value="HD_5"/>
    <property type="match status" value="1"/>
</dbReference>
<organism evidence="5 6">
    <name type="scientific">Pseudomonas nitroreducens</name>
    <dbReference type="NCBI Taxonomy" id="46680"/>
    <lineage>
        <taxon>Bacteria</taxon>
        <taxon>Pseudomonadati</taxon>
        <taxon>Pseudomonadota</taxon>
        <taxon>Gammaproteobacteria</taxon>
        <taxon>Pseudomonadales</taxon>
        <taxon>Pseudomonadaceae</taxon>
        <taxon>Pseudomonas</taxon>
    </lineage>
</organism>
<proteinExistence type="predicted"/>
<dbReference type="Gene3D" id="3.40.50.2300">
    <property type="match status" value="1"/>
</dbReference>
<sequence length="380" mass="42693">MNAPGPVVRPTILIVDDAPENLTLLSELLKILYRVKAARTGEKALQIALSEEPPDLILLDVMMPGMNGFEVCRRLREDERTRHIPVIFITAQDAADEEIRGLELGAVDYLTKPINPPTVLMRVDNQLRIKAAADFLRDQNEFLEREVQRRTQELAAIQDVTILAMASLAETRDNETGNHIRRTQHYVSVLAEQLREHPRFAAELDEETRHLLFKSAPLHDIGKVGIPDHILLKPGKLTPEEFELMKTHTTLGVEALEKAEERLGMDVPFLRLAKQIAAGHHEKWDGSGYPCGLAGDAIPLSARLMAVADVYDALISKRVYKSPMTHASAVDFIQSQRGQHFDPDIVDAFVELKDEFHRIAERFNDNAGDPDVPLQAQRQP</sequence>
<dbReference type="Gene3D" id="1.10.3210.10">
    <property type="entry name" value="Hypothetical protein af1432"/>
    <property type="match status" value="1"/>
</dbReference>
<dbReference type="Pfam" id="PF00072">
    <property type="entry name" value="Response_reg"/>
    <property type="match status" value="1"/>
</dbReference>
<dbReference type="PROSITE" id="PS50110">
    <property type="entry name" value="RESPONSE_REGULATORY"/>
    <property type="match status" value="1"/>
</dbReference>
<dbReference type="GO" id="GO:0000160">
    <property type="term" value="P:phosphorelay signal transduction system"/>
    <property type="evidence" value="ECO:0007669"/>
    <property type="project" value="InterPro"/>
</dbReference>
<dbReference type="InterPro" id="IPR003607">
    <property type="entry name" value="HD/PDEase_dom"/>
</dbReference>
<dbReference type="EMBL" id="NJBA01000003">
    <property type="protein sequence ID" value="OWP50889.1"/>
    <property type="molecule type" value="Genomic_DNA"/>
</dbReference>
<dbReference type="InterPro" id="IPR011006">
    <property type="entry name" value="CheY-like_superfamily"/>
</dbReference>
<keyword evidence="1" id="KW-0597">Phosphoprotein</keyword>
<comment type="caution">
    <text evidence="5">The sequence shown here is derived from an EMBL/GenBank/DDBJ whole genome shotgun (WGS) entry which is preliminary data.</text>
</comment>
<dbReference type="SMART" id="SM00471">
    <property type="entry name" value="HDc"/>
    <property type="match status" value="1"/>
</dbReference>
<dbReference type="PANTHER" id="PTHR45228">
    <property type="entry name" value="CYCLIC DI-GMP PHOSPHODIESTERASE TM_0186-RELATED"/>
    <property type="match status" value="1"/>
</dbReference>
<dbReference type="GO" id="GO:0008081">
    <property type="term" value="F:phosphoric diester hydrolase activity"/>
    <property type="evidence" value="ECO:0007669"/>
    <property type="project" value="UniProtKB-ARBA"/>
</dbReference>
<protein>
    <submittedName>
        <fullName evidence="5">Two-component system response regulator</fullName>
    </submittedName>
</protein>
<evidence type="ECO:0000313" key="5">
    <source>
        <dbReference type="EMBL" id="OWP50889.1"/>
    </source>
</evidence>
<dbReference type="Proteomes" id="UP000198145">
    <property type="component" value="Unassembled WGS sequence"/>
</dbReference>
<evidence type="ECO:0000259" key="3">
    <source>
        <dbReference type="PROSITE" id="PS50110"/>
    </source>
</evidence>
<dbReference type="InterPro" id="IPR037522">
    <property type="entry name" value="HD_GYP_dom"/>
</dbReference>
<evidence type="ECO:0000256" key="1">
    <source>
        <dbReference type="PROSITE-ProRule" id="PRU00169"/>
    </source>
</evidence>
<feature type="domain" description="Response regulatory" evidence="3">
    <location>
        <begin position="11"/>
        <end position="127"/>
    </location>
</feature>
<evidence type="ECO:0000313" key="6">
    <source>
        <dbReference type="Proteomes" id="UP000198145"/>
    </source>
</evidence>
<feature type="modified residue" description="4-aspartylphosphate" evidence="1">
    <location>
        <position position="60"/>
    </location>
</feature>
<dbReference type="InterPro" id="IPR001789">
    <property type="entry name" value="Sig_transdc_resp-reg_receiver"/>
</dbReference>
<keyword evidence="2" id="KW-0175">Coiled coil</keyword>
<dbReference type="RefSeq" id="WP_088417090.1">
    <property type="nucleotide sequence ID" value="NZ_NJBA01000003.1"/>
</dbReference>
<dbReference type="AlphaFoldDB" id="A0A246F9B8"/>